<evidence type="ECO:0000313" key="13">
    <source>
        <dbReference type="EMBL" id="AFR32462.1"/>
    </source>
</evidence>
<evidence type="ECO:0000256" key="9">
    <source>
        <dbReference type="ARBA" id="ARBA00022870"/>
    </source>
</evidence>
<name>J9R058_9ALPH</name>
<evidence type="ECO:0000256" key="5">
    <source>
        <dbReference type="ARBA" id="ARBA00022562"/>
    </source>
</evidence>
<keyword evidence="11 12" id="KW-0472">Membrane</keyword>
<dbReference type="EMBL" id="JQ596859">
    <property type="protein sequence ID" value="AFR32462.1"/>
    <property type="molecule type" value="Genomic_DNA"/>
</dbReference>
<evidence type="ECO:0000256" key="2">
    <source>
        <dbReference type="ARBA" id="ARBA00004328"/>
    </source>
</evidence>
<gene>
    <name evidence="13" type="primary">UL20</name>
</gene>
<keyword evidence="8" id="KW-0946">Virion</keyword>
<feature type="transmembrane region" description="Helical" evidence="12">
    <location>
        <begin position="130"/>
        <end position="152"/>
    </location>
</feature>
<evidence type="ECO:0000313" key="14">
    <source>
        <dbReference type="Proteomes" id="UP000167073"/>
    </source>
</evidence>
<keyword evidence="10 12" id="KW-1133">Transmembrane helix</keyword>
<dbReference type="GO" id="GO:0019058">
    <property type="term" value="P:viral life cycle"/>
    <property type="evidence" value="ECO:0007669"/>
    <property type="project" value="InterPro"/>
</dbReference>
<protein>
    <submittedName>
        <fullName evidence="13">Integral membrane protein UL20</fullName>
    </submittedName>
</protein>
<evidence type="ECO:0000256" key="4">
    <source>
        <dbReference type="ARBA" id="ARBA00007652"/>
    </source>
</evidence>
<accession>J9R058</accession>
<reference evidence="13 14" key="1">
    <citation type="journal article" date="2012" name="Virology">
        <title>Analysis of the genome of leporid herpesvirus 4.</title>
        <authorList>
            <person name="Babra B."/>
            <person name="Watson G."/>
            <person name="Xu W."/>
            <person name="Jeffrey B.M."/>
            <person name="Xu J.R."/>
            <person name="Rockey D.D."/>
            <person name="Rohrmann G.F."/>
            <person name="Jin L."/>
        </authorList>
    </citation>
    <scope>NUCLEOTIDE SEQUENCE [LARGE SCALE GENOMIC DNA]</scope>
    <source>
        <strain evidence="13">LHV4012612</strain>
    </source>
</reference>
<evidence type="ECO:0000256" key="6">
    <source>
        <dbReference type="ARBA" id="ARBA00022692"/>
    </source>
</evidence>
<dbReference type="GO" id="GO:0044200">
    <property type="term" value="C:host cell nuclear membrane"/>
    <property type="evidence" value="ECO:0007669"/>
    <property type="project" value="UniProtKB-SubCell"/>
</dbReference>
<feature type="transmembrane region" description="Helical" evidence="12">
    <location>
        <begin position="92"/>
        <end position="118"/>
    </location>
</feature>
<keyword evidence="14" id="KW-1185">Reference proteome</keyword>
<comment type="subcellular location">
    <subcellularLocation>
        <location evidence="1">Host Golgi apparatus membrane</location>
        <topology evidence="1">Multi-pass membrane protein</topology>
    </subcellularLocation>
    <subcellularLocation>
        <location evidence="3">Host nucleus membrane</location>
        <topology evidence="3">Multi-pass membrane protein</topology>
    </subcellularLocation>
    <subcellularLocation>
        <location evidence="2">Virion</location>
    </subcellularLocation>
</comment>
<evidence type="ECO:0000256" key="12">
    <source>
        <dbReference type="SAM" id="Phobius"/>
    </source>
</evidence>
<dbReference type="OrthoDB" id="24450at10239"/>
<comment type="similarity">
    <text evidence="4">Belongs to the alphaherpesvirinae UL20 family.</text>
</comment>
<evidence type="ECO:0000256" key="3">
    <source>
        <dbReference type="ARBA" id="ARBA00004634"/>
    </source>
</evidence>
<keyword evidence="7" id="KW-1040">Host Golgi apparatus</keyword>
<dbReference type="Proteomes" id="UP000167073">
    <property type="component" value="Segment"/>
</dbReference>
<sequence length="222" mass="24300">MALRGDVPLANIGVIDEDESLDGMDQATLEEQISLSSYSADDLFVSSAYSKIPEHAQPVFSRRVLAFLFSVIVLKPAVLSVLYLYAARSGRYVTIACVSAAIIGYYVILAARACLLYFNIQRDRLPLSPPLFWILSACLGSLATMSMAAAAYEMFSVDGVFAFVSRGHMQLAMDKDYRHTLAIASAALVALWISALDSFLVATDFFLARFWARAVLNSPIAF</sequence>
<organism evidence="13 14">
    <name type="scientific">Leporid alphaherpesvirus 4</name>
    <dbReference type="NCBI Taxonomy" id="481315"/>
    <lineage>
        <taxon>Viruses</taxon>
        <taxon>Duplodnaviria</taxon>
        <taxon>Heunggongvirae</taxon>
        <taxon>Peploviricota</taxon>
        <taxon>Herviviricetes</taxon>
        <taxon>Herpesvirales</taxon>
        <taxon>Orthoherpesviridae</taxon>
        <taxon>Alphaherpesvirinae</taxon>
        <taxon>Simplexvirus</taxon>
        <taxon>Simplexvirus leporidalpha4</taxon>
    </lineage>
</organism>
<dbReference type="InterPro" id="IPR007629">
    <property type="entry name" value="Herpes_UL20"/>
</dbReference>
<keyword evidence="5" id="KW-1048">Host nucleus</keyword>
<evidence type="ECO:0000256" key="7">
    <source>
        <dbReference type="ARBA" id="ARBA00022812"/>
    </source>
</evidence>
<evidence type="ECO:0000256" key="1">
    <source>
        <dbReference type="ARBA" id="ARBA00004252"/>
    </source>
</evidence>
<dbReference type="KEGG" id="vg:26887552"/>
<feature type="transmembrane region" description="Helical" evidence="12">
    <location>
        <begin position="64"/>
        <end position="86"/>
    </location>
</feature>
<evidence type="ECO:0000256" key="8">
    <source>
        <dbReference type="ARBA" id="ARBA00022844"/>
    </source>
</evidence>
<dbReference type="RefSeq" id="YP_009230151.1">
    <property type="nucleotide sequence ID" value="NC_029311.1"/>
</dbReference>
<proteinExistence type="inferred from homology"/>
<keyword evidence="6 12" id="KW-0812">Transmembrane</keyword>
<feature type="transmembrane region" description="Helical" evidence="12">
    <location>
        <begin position="181"/>
        <end position="207"/>
    </location>
</feature>
<dbReference type="Pfam" id="PF04544">
    <property type="entry name" value="Herpes_UL20"/>
    <property type="match status" value="1"/>
</dbReference>
<dbReference type="GO" id="GO:0044423">
    <property type="term" value="C:virion component"/>
    <property type="evidence" value="ECO:0007669"/>
    <property type="project" value="UniProtKB-KW"/>
</dbReference>
<dbReference type="GeneID" id="26887552"/>
<evidence type="ECO:0000256" key="10">
    <source>
        <dbReference type="ARBA" id="ARBA00022989"/>
    </source>
</evidence>
<keyword evidence="9" id="KW-1043">Host membrane</keyword>
<evidence type="ECO:0000256" key="11">
    <source>
        <dbReference type="ARBA" id="ARBA00023136"/>
    </source>
</evidence>
<dbReference type="GO" id="GO:0044178">
    <property type="term" value="C:host cell Golgi membrane"/>
    <property type="evidence" value="ECO:0007669"/>
    <property type="project" value="UniProtKB-SubCell"/>
</dbReference>